<dbReference type="NCBIfam" id="TIGR00634">
    <property type="entry name" value="recN"/>
    <property type="match status" value="1"/>
</dbReference>
<evidence type="ECO:0000256" key="5">
    <source>
        <dbReference type="ARBA" id="ARBA00022763"/>
    </source>
</evidence>
<feature type="domain" description="RecF/RecN/SMC N-terminal" evidence="11">
    <location>
        <begin position="2"/>
        <end position="509"/>
    </location>
</feature>
<evidence type="ECO:0000256" key="6">
    <source>
        <dbReference type="ARBA" id="ARBA00022840"/>
    </source>
</evidence>
<dbReference type="FunCoup" id="A0A1I2EYJ4">
    <property type="interactions" value="376"/>
</dbReference>
<evidence type="ECO:0000256" key="4">
    <source>
        <dbReference type="ARBA" id="ARBA00022741"/>
    </source>
</evidence>
<keyword evidence="6" id="KW-0067">ATP-binding</keyword>
<dbReference type="GO" id="GO:0005524">
    <property type="term" value="F:ATP binding"/>
    <property type="evidence" value="ECO:0007669"/>
    <property type="project" value="UniProtKB-KW"/>
</dbReference>
<dbReference type="GO" id="GO:0009432">
    <property type="term" value="P:SOS response"/>
    <property type="evidence" value="ECO:0007669"/>
    <property type="project" value="TreeGrafter"/>
</dbReference>
<dbReference type="Pfam" id="PF02463">
    <property type="entry name" value="SMC_N"/>
    <property type="match status" value="1"/>
</dbReference>
<evidence type="ECO:0000256" key="9">
    <source>
        <dbReference type="PIRNR" id="PIRNR003128"/>
    </source>
</evidence>
<dbReference type="EMBL" id="FONA01000025">
    <property type="protein sequence ID" value="SFE97783.1"/>
    <property type="molecule type" value="Genomic_DNA"/>
</dbReference>
<sequence length="552" mass="62720">MLKTLSIKNYALIDQARIDFGTGFTVVTGETGAGKSIMLGALGLVLGQRSDVSVIGNKESKCVIEAVFDISKYNLNTLFQEEDVDFEEETILRREILPSGKSRAFVNDTPVNLNFLKALSDRLIDIHSQHQNLLLGDNYFQLNVVDTIAGNSDERKLYLEAYNNYKRLISEKKNLEELNARQKEDQDYWEFQLKQLEEANLKEGEQSELEMELEQLSHVEEIKSALSLAALTLYEREEPMVQELYRLVEEFRKIASYLSNGEELLNRLESSYIELKDIAEEVTERGAEVEYDPARLTLVQERLDLIYSLQQKHHVDTVEDLLKIQSELSDRLEKLASFEEELNRLEQEINQAKSHLDECANRLTQSREKVFPLIEKTIQTQLRELGMPNARFSLKNEFEKDYGPNGRDKISFLFSANKNSELTDIPKVASGGEISRVMLCIKALLSSAKGLPTIIFDEIDTGVSGEIADRMGRIMKEMSQNIQVISITHLPQIAGKGHHHLKVFKTETERQTISSVKLLSHEERLTEIASMLSGASVSEAALENARLLLENS</sequence>
<feature type="coiled-coil region" evidence="10">
    <location>
        <begin position="328"/>
        <end position="369"/>
    </location>
</feature>
<dbReference type="Proteomes" id="UP000181976">
    <property type="component" value="Unassembled WGS sequence"/>
</dbReference>
<dbReference type="AlphaFoldDB" id="A0A1I2EYJ4"/>
<reference evidence="12 13" key="1">
    <citation type="submission" date="2016-10" db="EMBL/GenBank/DDBJ databases">
        <authorList>
            <person name="de Groot N.N."/>
        </authorList>
    </citation>
    <scope>NUCLEOTIDE SEQUENCE [LARGE SCALE GENOMIC DNA]</scope>
    <source>
        <strain evidence="12 13">DSM 19012</strain>
    </source>
</reference>
<dbReference type="OrthoDB" id="9806954at2"/>
<evidence type="ECO:0000256" key="2">
    <source>
        <dbReference type="ARBA" id="ARBA00009441"/>
    </source>
</evidence>
<dbReference type="SUPFAM" id="SSF52540">
    <property type="entry name" value="P-loop containing nucleoside triphosphate hydrolases"/>
    <property type="match status" value="1"/>
</dbReference>
<dbReference type="PIRSF" id="PIRSF003128">
    <property type="entry name" value="RecN"/>
    <property type="match status" value="1"/>
</dbReference>
<evidence type="ECO:0000256" key="8">
    <source>
        <dbReference type="ARBA" id="ARBA00033408"/>
    </source>
</evidence>
<protein>
    <recommendedName>
        <fullName evidence="3 9">DNA repair protein RecN</fullName>
    </recommendedName>
    <alternativeName>
        <fullName evidence="8 9">Recombination protein N</fullName>
    </alternativeName>
</protein>
<keyword evidence="10" id="KW-0175">Coiled coil</keyword>
<dbReference type="CDD" id="cd03241">
    <property type="entry name" value="ABC_RecN"/>
    <property type="match status" value="2"/>
</dbReference>
<dbReference type="PANTHER" id="PTHR11059:SF0">
    <property type="entry name" value="DNA REPAIR PROTEIN RECN"/>
    <property type="match status" value="1"/>
</dbReference>
<dbReference type="GO" id="GO:0043590">
    <property type="term" value="C:bacterial nucleoid"/>
    <property type="evidence" value="ECO:0007669"/>
    <property type="project" value="TreeGrafter"/>
</dbReference>
<evidence type="ECO:0000313" key="12">
    <source>
        <dbReference type="EMBL" id="SFE97783.1"/>
    </source>
</evidence>
<evidence type="ECO:0000256" key="1">
    <source>
        <dbReference type="ARBA" id="ARBA00003618"/>
    </source>
</evidence>
<dbReference type="Gene3D" id="3.40.50.300">
    <property type="entry name" value="P-loop containing nucleotide triphosphate hydrolases"/>
    <property type="match status" value="2"/>
</dbReference>
<gene>
    <name evidence="12" type="ORF">SAMN05444380_12525</name>
</gene>
<evidence type="ECO:0000256" key="10">
    <source>
        <dbReference type="SAM" id="Coils"/>
    </source>
</evidence>
<feature type="coiled-coil region" evidence="10">
    <location>
        <begin position="158"/>
        <end position="185"/>
    </location>
</feature>
<keyword evidence="7 9" id="KW-0234">DNA repair</keyword>
<evidence type="ECO:0000313" key="13">
    <source>
        <dbReference type="Proteomes" id="UP000181976"/>
    </source>
</evidence>
<dbReference type="RefSeq" id="WP_010528428.1">
    <property type="nucleotide sequence ID" value="NZ_AFSL01000084.1"/>
</dbReference>
<dbReference type="InParanoid" id="A0A1I2EYJ4"/>
<keyword evidence="4" id="KW-0547">Nucleotide-binding</keyword>
<proteinExistence type="inferred from homology"/>
<name>A0A1I2EYJ4_9BACT</name>
<accession>A0A1I2EYJ4</accession>
<dbReference type="GO" id="GO:0006281">
    <property type="term" value="P:DNA repair"/>
    <property type="evidence" value="ECO:0007669"/>
    <property type="project" value="UniProtKB-KW"/>
</dbReference>
<evidence type="ECO:0000256" key="3">
    <source>
        <dbReference type="ARBA" id="ARBA00021315"/>
    </source>
</evidence>
<comment type="similarity">
    <text evidence="2 9">Belongs to the RecN family.</text>
</comment>
<comment type="function">
    <text evidence="1 9">May be involved in recombinational repair of damaged DNA.</text>
</comment>
<organism evidence="12 13">
    <name type="scientific">Thermophagus xiamenensis</name>
    <dbReference type="NCBI Taxonomy" id="385682"/>
    <lineage>
        <taxon>Bacteria</taxon>
        <taxon>Pseudomonadati</taxon>
        <taxon>Bacteroidota</taxon>
        <taxon>Bacteroidia</taxon>
        <taxon>Marinilabiliales</taxon>
        <taxon>Marinilabiliaceae</taxon>
        <taxon>Thermophagus</taxon>
    </lineage>
</organism>
<keyword evidence="13" id="KW-1185">Reference proteome</keyword>
<dbReference type="eggNOG" id="COG0497">
    <property type="taxonomic scope" value="Bacteria"/>
</dbReference>
<evidence type="ECO:0000256" key="7">
    <source>
        <dbReference type="ARBA" id="ARBA00023204"/>
    </source>
</evidence>
<keyword evidence="5 9" id="KW-0227">DNA damage</keyword>
<evidence type="ECO:0000259" key="11">
    <source>
        <dbReference type="Pfam" id="PF02463"/>
    </source>
</evidence>
<dbReference type="InterPro" id="IPR003395">
    <property type="entry name" value="RecF/RecN/SMC_N"/>
</dbReference>
<dbReference type="InterPro" id="IPR004604">
    <property type="entry name" value="DNA_recomb/repair_RecN"/>
</dbReference>
<dbReference type="GO" id="GO:0006310">
    <property type="term" value="P:DNA recombination"/>
    <property type="evidence" value="ECO:0007669"/>
    <property type="project" value="InterPro"/>
</dbReference>
<dbReference type="InterPro" id="IPR027417">
    <property type="entry name" value="P-loop_NTPase"/>
</dbReference>
<dbReference type="STRING" id="385682.SAMN05444380_12525"/>
<dbReference type="PANTHER" id="PTHR11059">
    <property type="entry name" value="DNA REPAIR PROTEIN RECN"/>
    <property type="match status" value="1"/>
</dbReference>